<evidence type="ECO:0000256" key="1">
    <source>
        <dbReference type="SAM" id="MobiDB-lite"/>
    </source>
</evidence>
<keyword evidence="2" id="KW-1133">Transmembrane helix</keyword>
<accession>A0ABX1J5A7</accession>
<organism evidence="3 4">
    <name type="scientific">Amycolatopsis acididurans</name>
    <dbReference type="NCBI Taxonomy" id="2724524"/>
    <lineage>
        <taxon>Bacteria</taxon>
        <taxon>Bacillati</taxon>
        <taxon>Actinomycetota</taxon>
        <taxon>Actinomycetes</taxon>
        <taxon>Pseudonocardiales</taxon>
        <taxon>Pseudonocardiaceae</taxon>
        <taxon>Amycolatopsis</taxon>
    </lineage>
</organism>
<gene>
    <name evidence="3" type="ORF">HFP15_19010</name>
</gene>
<keyword evidence="2" id="KW-0472">Membrane</keyword>
<evidence type="ECO:0000256" key="2">
    <source>
        <dbReference type="SAM" id="Phobius"/>
    </source>
</evidence>
<comment type="caution">
    <text evidence="3">The sequence shown here is derived from an EMBL/GenBank/DDBJ whole genome shotgun (WGS) entry which is preliminary data.</text>
</comment>
<keyword evidence="2" id="KW-0812">Transmembrane</keyword>
<keyword evidence="4" id="KW-1185">Reference proteome</keyword>
<protein>
    <submittedName>
        <fullName evidence="3">Uncharacterized protein</fullName>
    </submittedName>
</protein>
<reference evidence="3 4" key="1">
    <citation type="submission" date="2020-04" db="EMBL/GenBank/DDBJ databases">
        <title>Novel species.</title>
        <authorList>
            <person name="Teo W.F.A."/>
            <person name="Lipun K."/>
            <person name="Srisuk N."/>
            <person name="Duangmal K."/>
        </authorList>
    </citation>
    <scope>NUCLEOTIDE SEQUENCE [LARGE SCALE GENOMIC DNA]</scope>
    <source>
        <strain evidence="3 4">K13G38</strain>
    </source>
</reference>
<evidence type="ECO:0000313" key="3">
    <source>
        <dbReference type="EMBL" id="NKQ54977.1"/>
    </source>
</evidence>
<dbReference type="Proteomes" id="UP000715441">
    <property type="component" value="Unassembled WGS sequence"/>
</dbReference>
<feature type="transmembrane region" description="Helical" evidence="2">
    <location>
        <begin position="48"/>
        <end position="66"/>
    </location>
</feature>
<sequence length="221" mass="24648">MNVFGLPMDEITKLGGEIATGLKAARTLFSIMPPGQDKGAKNKQKRQGAYLGLLVATGDLMTWHIYLGGMAVAMQRWEPFAFRHTTTAIYQTADARKAMSAFLAALSEIRLVGNPEPRAAAEEITAALGELFELLPTAKRASEREQQIARTGRWMLRLGEAQKDFILAARRDLGFAKKLRTHRWEVWRPRTVEEWPGGWPRNISRHQEKAHGKALGSSPGE</sequence>
<dbReference type="RefSeq" id="WP_168517464.1">
    <property type="nucleotide sequence ID" value="NZ_JAAXLS010000012.1"/>
</dbReference>
<name>A0ABX1J5A7_9PSEU</name>
<proteinExistence type="predicted"/>
<dbReference type="EMBL" id="JAAXLS010000012">
    <property type="protein sequence ID" value="NKQ54977.1"/>
    <property type="molecule type" value="Genomic_DNA"/>
</dbReference>
<feature type="region of interest" description="Disordered" evidence="1">
    <location>
        <begin position="197"/>
        <end position="221"/>
    </location>
</feature>
<evidence type="ECO:0000313" key="4">
    <source>
        <dbReference type="Proteomes" id="UP000715441"/>
    </source>
</evidence>